<dbReference type="Gene3D" id="3.40.50.2000">
    <property type="entry name" value="Glycogen Phosphorylase B"/>
    <property type="match status" value="2"/>
</dbReference>
<dbReference type="InterPro" id="IPR001296">
    <property type="entry name" value="Glyco_trans_1"/>
</dbReference>
<dbReference type="SUPFAM" id="SSF53756">
    <property type="entry name" value="UDP-Glycosyltransferase/glycogen phosphorylase"/>
    <property type="match status" value="1"/>
</dbReference>
<evidence type="ECO:0000259" key="2">
    <source>
        <dbReference type="Pfam" id="PF13439"/>
    </source>
</evidence>
<gene>
    <name evidence="3" type="ORF">D2V05_07115</name>
    <name evidence="4" type="ORF">FQ017_07050</name>
</gene>
<dbReference type="PANTHER" id="PTHR12526">
    <property type="entry name" value="GLYCOSYLTRANSFERASE"/>
    <property type="match status" value="1"/>
</dbReference>
<dbReference type="Pfam" id="PF13439">
    <property type="entry name" value="Glyco_transf_4"/>
    <property type="match status" value="1"/>
</dbReference>
<reference evidence="4 6" key="2">
    <citation type="submission" date="2019-07" db="EMBL/GenBank/DDBJ databases">
        <title>Draft genome of two Muricauda strains isolated from deep sea.</title>
        <authorList>
            <person name="Sun C."/>
        </authorList>
    </citation>
    <scope>NUCLEOTIDE SEQUENCE [LARGE SCALE GENOMIC DNA]</scope>
    <source>
        <strain evidence="4 6">72</strain>
    </source>
</reference>
<dbReference type="RefSeq" id="WP_119647029.1">
    <property type="nucleotide sequence ID" value="NZ_QXFI01000018.1"/>
</dbReference>
<feature type="domain" description="Glycosyl transferase family 1" evidence="1">
    <location>
        <begin position="184"/>
        <end position="346"/>
    </location>
</feature>
<dbReference type="EMBL" id="VNWK01000018">
    <property type="protein sequence ID" value="TXJ96806.1"/>
    <property type="molecule type" value="Genomic_DNA"/>
</dbReference>
<name>A0A3A1NJU5_9FLAO</name>
<accession>A0A3A1NJU5</accession>
<comment type="caution">
    <text evidence="3">The sequence shown here is derived from an EMBL/GenBank/DDBJ whole genome shotgun (WGS) entry which is preliminary data.</text>
</comment>
<dbReference type="EMBL" id="QXFI01000018">
    <property type="protein sequence ID" value="RIV45330.1"/>
    <property type="molecule type" value="Genomic_DNA"/>
</dbReference>
<dbReference type="PANTHER" id="PTHR12526:SF630">
    <property type="entry name" value="GLYCOSYLTRANSFERASE"/>
    <property type="match status" value="1"/>
</dbReference>
<keyword evidence="6" id="KW-1185">Reference proteome</keyword>
<organism evidence="3 5">
    <name type="scientific">Flagellimonas pelagia</name>
    <dbReference type="NCBI Taxonomy" id="2306998"/>
    <lineage>
        <taxon>Bacteria</taxon>
        <taxon>Pseudomonadati</taxon>
        <taxon>Bacteroidota</taxon>
        <taxon>Flavobacteriia</taxon>
        <taxon>Flavobacteriales</taxon>
        <taxon>Flavobacteriaceae</taxon>
        <taxon>Flagellimonas</taxon>
    </lineage>
</organism>
<dbReference type="CDD" id="cd03801">
    <property type="entry name" value="GT4_PimA-like"/>
    <property type="match status" value="1"/>
</dbReference>
<sequence>MRICITRTEKHAYSETFIRDQINGFKSLCKTYSLFDGRYPERMENGNLLSPWPFWILHKVAKGLVGRNNFFSNYGMKRFLKQNNIDIILANYGMSASHMVPPAKSMNIPLMVIFHGHDATDKKLLNQYKNKYQSLFNYASSIIVVSQDMKFSLIDLGANKEKIHVVPCGVDTSKFLYNRESIHPKTFIAVGRLIPKKGPLYTIRAFNQVLQKHPDAKLIFVGNKTGLYDECQKLIAELKIEKSVTFTGILNQKEISEIMSTSMAFVQHSITAPNGDMEGSPVSIMEASSSGLPIISTKHGGIKELVIHNKTGFLVAEKDEDEMAKYMLKFCEDTELAKSMGIEGRKHIQHNYEQSNQIRKLYELALQIAENEYNFPKN</sequence>
<evidence type="ECO:0000313" key="5">
    <source>
        <dbReference type="Proteomes" id="UP000266691"/>
    </source>
</evidence>
<evidence type="ECO:0000259" key="1">
    <source>
        <dbReference type="Pfam" id="PF00534"/>
    </source>
</evidence>
<dbReference type="InterPro" id="IPR028098">
    <property type="entry name" value="Glyco_trans_4-like_N"/>
</dbReference>
<reference evidence="3 5" key="1">
    <citation type="submission" date="2018-08" db="EMBL/GenBank/DDBJ databases">
        <title>Proposal of Muricauda 72 sp.nov. and Muricauda NH166 sp.nov., isolated from seawater.</title>
        <authorList>
            <person name="Cheng H."/>
            <person name="Wu Y.-H."/>
            <person name="Guo L.-L."/>
            <person name="Xu X.-W."/>
        </authorList>
    </citation>
    <scope>NUCLEOTIDE SEQUENCE [LARGE SCALE GENOMIC DNA]</scope>
    <source>
        <strain evidence="3 5">72</strain>
    </source>
</reference>
<dbReference type="Proteomes" id="UP000321621">
    <property type="component" value="Unassembled WGS sequence"/>
</dbReference>
<protein>
    <submittedName>
        <fullName evidence="3 4">Glycosyltransferase</fullName>
    </submittedName>
</protein>
<proteinExistence type="predicted"/>
<dbReference type="AlphaFoldDB" id="A0A3A1NJU5"/>
<keyword evidence="3" id="KW-0808">Transferase</keyword>
<evidence type="ECO:0000313" key="6">
    <source>
        <dbReference type="Proteomes" id="UP000321621"/>
    </source>
</evidence>
<dbReference type="Proteomes" id="UP000266691">
    <property type="component" value="Unassembled WGS sequence"/>
</dbReference>
<dbReference type="Pfam" id="PF00534">
    <property type="entry name" value="Glycos_transf_1"/>
    <property type="match status" value="1"/>
</dbReference>
<dbReference type="OrthoDB" id="7560678at2"/>
<dbReference type="GO" id="GO:0016757">
    <property type="term" value="F:glycosyltransferase activity"/>
    <property type="evidence" value="ECO:0007669"/>
    <property type="project" value="InterPro"/>
</dbReference>
<evidence type="ECO:0000313" key="4">
    <source>
        <dbReference type="EMBL" id="TXJ96806.1"/>
    </source>
</evidence>
<evidence type="ECO:0000313" key="3">
    <source>
        <dbReference type="EMBL" id="RIV45330.1"/>
    </source>
</evidence>
<feature type="domain" description="Glycosyltransferase subfamily 4-like N-terminal" evidence="2">
    <location>
        <begin position="68"/>
        <end position="173"/>
    </location>
</feature>